<evidence type="ECO:0000313" key="6">
    <source>
        <dbReference type="EMBL" id="MCE7508795.1"/>
    </source>
</evidence>
<dbReference type="AlphaFoldDB" id="A0A9Q3W4Y3"/>
<evidence type="ECO:0000313" key="7">
    <source>
        <dbReference type="Proteomes" id="UP001107961"/>
    </source>
</evidence>
<dbReference type="Proteomes" id="UP001107961">
    <property type="component" value="Unassembled WGS sequence"/>
</dbReference>
<feature type="domain" description="IclR-ED" evidence="5">
    <location>
        <begin position="138"/>
        <end position="329"/>
    </location>
</feature>
<evidence type="ECO:0000256" key="2">
    <source>
        <dbReference type="ARBA" id="ARBA00023125"/>
    </source>
</evidence>
<dbReference type="EMBL" id="JAJVKT010000009">
    <property type="protein sequence ID" value="MCE7508795.1"/>
    <property type="molecule type" value="Genomic_DNA"/>
</dbReference>
<dbReference type="GO" id="GO:0045892">
    <property type="term" value="P:negative regulation of DNA-templated transcription"/>
    <property type="evidence" value="ECO:0007669"/>
    <property type="project" value="TreeGrafter"/>
</dbReference>
<dbReference type="InterPro" id="IPR036388">
    <property type="entry name" value="WH-like_DNA-bd_sf"/>
</dbReference>
<gene>
    <name evidence="6" type="ORF">LZG35_09120</name>
</gene>
<dbReference type="Pfam" id="PF01614">
    <property type="entry name" value="IclR_C"/>
    <property type="match status" value="1"/>
</dbReference>
<dbReference type="GO" id="GO:0003700">
    <property type="term" value="F:DNA-binding transcription factor activity"/>
    <property type="evidence" value="ECO:0007669"/>
    <property type="project" value="TreeGrafter"/>
</dbReference>
<dbReference type="InterPro" id="IPR014757">
    <property type="entry name" value="Tscrpt_reg_IclR_C"/>
</dbReference>
<dbReference type="PANTHER" id="PTHR30136:SF35">
    <property type="entry name" value="HTH-TYPE TRANSCRIPTIONAL REGULATOR RV1719"/>
    <property type="match status" value="1"/>
</dbReference>
<evidence type="ECO:0000256" key="1">
    <source>
        <dbReference type="ARBA" id="ARBA00023015"/>
    </source>
</evidence>
<dbReference type="InterPro" id="IPR029016">
    <property type="entry name" value="GAF-like_dom_sf"/>
</dbReference>
<dbReference type="RefSeq" id="WP_233925765.1">
    <property type="nucleotide sequence ID" value="NZ_CP136538.1"/>
</dbReference>
<dbReference type="GeneID" id="94685137"/>
<dbReference type="GO" id="GO:0003677">
    <property type="term" value="F:DNA binding"/>
    <property type="evidence" value="ECO:0007669"/>
    <property type="project" value="UniProtKB-KW"/>
</dbReference>
<dbReference type="Pfam" id="PF09339">
    <property type="entry name" value="HTH_IclR"/>
    <property type="match status" value="1"/>
</dbReference>
<dbReference type="SUPFAM" id="SSF55781">
    <property type="entry name" value="GAF domain-like"/>
    <property type="match status" value="1"/>
</dbReference>
<dbReference type="PROSITE" id="PS51078">
    <property type="entry name" value="ICLR_ED"/>
    <property type="match status" value="1"/>
</dbReference>
<keyword evidence="7" id="KW-1185">Reference proteome</keyword>
<dbReference type="PANTHER" id="PTHR30136">
    <property type="entry name" value="HELIX-TURN-HELIX TRANSCRIPTIONAL REGULATOR, ICLR FAMILY"/>
    <property type="match status" value="1"/>
</dbReference>
<keyword evidence="2" id="KW-0238">DNA-binding</keyword>
<keyword evidence="1" id="KW-0805">Transcription regulation</keyword>
<accession>A0A9Q3W4Y3</accession>
<evidence type="ECO:0000259" key="5">
    <source>
        <dbReference type="PROSITE" id="PS51078"/>
    </source>
</evidence>
<dbReference type="Gene3D" id="1.10.10.10">
    <property type="entry name" value="Winged helix-like DNA-binding domain superfamily/Winged helix DNA-binding domain"/>
    <property type="match status" value="2"/>
</dbReference>
<dbReference type="SUPFAM" id="SSF46785">
    <property type="entry name" value="Winged helix' DNA-binding domain"/>
    <property type="match status" value="2"/>
</dbReference>
<feature type="domain" description="HTH iclR-type" evidence="4">
    <location>
        <begin position="7"/>
        <end position="69"/>
    </location>
</feature>
<dbReference type="Gene3D" id="3.30.450.40">
    <property type="match status" value="1"/>
</dbReference>
<dbReference type="SMART" id="SM00346">
    <property type="entry name" value="HTH_ICLR"/>
    <property type="match status" value="1"/>
</dbReference>
<evidence type="ECO:0000259" key="4">
    <source>
        <dbReference type="PROSITE" id="PS51077"/>
    </source>
</evidence>
<keyword evidence="3" id="KW-0804">Transcription</keyword>
<dbReference type="InterPro" id="IPR050707">
    <property type="entry name" value="HTH_MetabolicPath_Reg"/>
</dbReference>
<protein>
    <submittedName>
        <fullName evidence="6">Helix-turn-helix domain-containing protein</fullName>
    </submittedName>
</protein>
<name>A0A9Q3W4Y3_9GAMM</name>
<reference evidence="6" key="1">
    <citation type="submission" date="2022-01" db="EMBL/GenBank/DDBJ databases">
        <authorList>
            <person name="Karlyshev A.V."/>
            <person name="Jaspars M."/>
        </authorList>
    </citation>
    <scope>NUCLEOTIDE SEQUENCE</scope>
    <source>
        <strain evidence="6">AGSA3-2</strain>
    </source>
</reference>
<dbReference type="InterPro" id="IPR036390">
    <property type="entry name" value="WH_DNA-bd_sf"/>
</dbReference>
<proteinExistence type="predicted"/>
<organism evidence="6 7">
    <name type="scientific">Alloalcanivorax xenomutans</name>
    <dbReference type="NCBI Taxonomy" id="1094342"/>
    <lineage>
        <taxon>Bacteria</taxon>
        <taxon>Pseudomonadati</taxon>
        <taxon>Pseudomonadota</taxon>
        <taxon>Gammaproteobacteria</taxon>
        <taxon>Oceanospirillales</taxon>
        <taxon>Alcanivoracaceae</taxon>
        <taxon>Alloalcanivorax</taxon>
    </lineage>
</organism>
<evidence type="ECO:0000256" key="3">
    <source>
        <dbReference type="ARBA" id="ARBA00023163"/>
    </source>
</evidence>
<comment type="caution">
    <text evidence="6">The sequence shown here is derived from an EMBL/GenBank/DDBJ whole genome shotgun (WGS) entry which is preliminary data.</text>
</comment>
<dbReference type="PROSITE" id="PS51077">
    <property type="entry name" value="HTH_ICLR"/>
    <property type="match status" value="1"/>
</dbReference>
<sequence length="329" mass="36369">MANSYQLQTLARALDVLELLERTSKPMSLTEIAEVLGEATAIVYRILHTLENRGYLYRRPEDKRYSYTGRSTGAGAVSRAVDLLLAAAENVPGGAPAEQLARRVGLDSRVTEEILIPLREKGWVQQEDGSDQWHLSHTVMALSRPFLNRDDTLLRIRPLMERLHADTRETVSLFHRAGDSQVVTSVLPSPHPVRYALDMGSTLPLYLGAAGKAMMAFLPESEAEALIRNHQITALTRYVPKTGALRKELKTIRRRGYAISNGERVEGASAAAVPVRREDGYPVAVLGLMMPSFRTSDGELHGLGERLVKELNLLRIPPVQPQSSCSNAN</sequence>
<dbReference type="InterPro" id="IPR005471">
    <property type="entry name" value="Tscrpt_reg_IclR_N"/>
</dbReference>